<dbReference type="PROSITE" id="PS50127">
    <property type="entry name" value="UBC_2"/>
    <property type="match status" value="1"/>
</dbReference>
<organism evidence="2 3">
    <name type="scientific">Blepharisma stoltei</name>
    <dbReference type="NCBI Taxonomy" id="1481888"/>
    <lineage>
        <taxon>Eukaryota</taxon>
        <taxon>Sar</taxon>
        <taxon>Alveolata</taxon>
        <taxon>Ciliophora</taxon>
        <taxon>Postciliodesmatophora</taxon>
        <taxon>Heterotrichea</taxon>
        <taxon>Heterotrichida</taxon>
        <taxon>Blepharismidae</taxon>
        <taxon>Blepharisma</taxon>
    </lineage>
</organism>
<dbReference type="EMBL" id="CAJZBQ010000023">
    <property type="protein sequence ID" value="CAG9319718.1"/>
    <property type="molecule type" value="Genomic_DNA"/>
</dbReference>
<proteinExistence type="predicted"/>
<dbReference type="Proteomes" id="UP001162131">
    <property type="component" value="Unassembled WGS sequence"/>
</dbReference>
<dbReference type="SUPFAM" id="SSF54495">
    <property type="entry name" value="UBC-like"/>
    <property type="match status" value="1"/>
</dbReference>
<dbReference type="InterPro" id="IPR016135">
    <property type="entry name" value="UBQ-conjugating_enzyme/RWD"/>
</dbReference>
<dbReference type="Pfam" id="PF00179">
    <property type="entry name" value="UQ_con"/>
    <property type="match status" value="1"/>
</dbReference>
<dbReference type="AlphaFoldDB" id="A0AAU9IXV8"/>
<sequence length="330" mass="38455">MEPDRITELFFQWIEAKEGDLKFNVMFESQEGSMLTFRFDDHLIKLNFNTFALECRATNKPLRSYVEWAQDTLIEKQQSFTSGEIEFGDLLTELAEEYQRKFYPDEEEEFSDGDSDEYAQENMDIARPSQKEETKAIEEEVKVDPALEEKLNKLEQAFSGQGSATANKRILQEYKYLTNSKECKGLTVDFEGGSNMYVWIVRLDVKIFEVDKELKKDFEKYASKYNQNQEIVFELRFDSHFPFNPPFLRVVRPRFQFRTGHVTIGGSICMESLTPSGWIPVRTVESIFVEILFNMTEGGARLDPVSANVEYSLAEAQEAFTRVAQQHRWI</sequence>
<accession>A0AAU9IXV8</accession>
<comment type="caution">
    <text evidence="2">The sequence shown here is derived from an EMBL/GenBank/DDBJ whole genome shotgun (WGS) entry which is preliminary data.</text>
</comment>
<evidence type="ECO:0000313" key="3">
    <source>
        <dbReference type="Proteomes" id="UP001162131"/>
    </source>
</evidence>
<protein>
    <recommendedName>
        <fullName evidence="1">UBC core domain-containing protein</fullName>
    </recommendedName>
</protein>
<name>A0AAU9IXV8_9CILI</name>
<evidence type="ECO:0000259" key="1">
    <source>
        <dbReference type="PROSITE" id="PS50127"/>
    </source>
</evidence>
<dbReference type="Gene3D" id="3.10.110.10">
    <property type="entry name" value="Ubiquitin Conjugating Enzyme"/>
    <property type="match status" value="1"/>
</dbReference>
<feature type="domain" description="UBC core" evidence="1">
    <location>
        <begin position="165"/>
        <end position="330"/>
    </location>
</feature>
<reference evidence="2" key="1">
    <citation type="submission" date="2021-09" db="EMBL/GenBank/DDBJ databases">
        <authorList>
            <consortium name="AG Swart"/>
            <person name="Singh M."/>
            <person name="Singh A."/>
            <person name="Seah K."/>
            <person name="Emmerich C."/>
        </authorList>
    </citation>
    <scope>NUCLEOTIDE SEQUENCE</scope>
    <source>
        <strain evidence="2">ATCC30299</strain>
    </source>
</reference>
<dbReference type="CDD" id="cd23802">
    <property type="entry name" value="UBCc_UBE2Q"/>
    <property type="match status" value="1"/>
</dbReference>
<keyword evidence="3" id="KW-1185">Reference proteome</keyword>
<dbReference type="InterPro" id="IPR000608">
    <property type="entry name" value="UBC"/>
</dbReference>
<evidence type="ECO:0000313" key="2">
    <source>
        <dbReference type="EMBL" id="CAG9319718.1"/>
    </source>
</evidence>
<gene>
    <name evidence="2" type="ORF">BSTOLATCC_MIC24267</name>
</gene>